<evidence type="ECO:0008006" key="4">
    <source>
        <dbReference type="Google" id="ProtNLM"/>
    </source>
</evidence>
<dbReference type="EMBL" id="JBEWZI010000030">
    <property type="protein sequence ID" value="MET7016166.1"/>
    <property type="molecule type" value="Genomic_DNA"/>
</dbReference>
<feature type="chain" id="PRO_5046516687" description="PEP-CTERM protein-sorting domain-containing protein" evidence="1">
    <location>
        <begin position="24"/>
        <end position="209"/>
    </location>
</feature>
<name>A0ABV2TQG7_9RHOO</name>
<reference evidence="2 3" key="1">
    <citation type="submission" date="2024-07" db="EMBL/GenBank/DDBJ databases">
        <title>Uliginosibacterium flavum JJ3220;KACC:17644.</title>
        <authorList>
            <person name="Kim M.K."/>
        </authorList>
    </citation>
    <scope>NUCLEOTIDE SEQUENCE [LARGE SCALE GENOMIC DNA]</scope>
    <source>
        <strain evidence="2 3">KACC:17644</strain>
    </source>
</reference>
<dbReference type="RefSeq" id="WP_354602624.1">
    <property type="nucleotide sequence ID" value="NZ_JBEWZI010000030.1"/>
</dbReference>
<evidence type="ECO:0000313" key="2">
    <source>
        <dbReference type="EMBL" id="MET7016166.1"/>
    </source>
</evidence>
<feature type="signal peptide" evidence="1">
    <location>
        <begin position="1"/>
        <end position="23"/>
    </location>
</feature>
<keyword evidence="3" id="KW-1185">Reference proteome</keyword>
<accession>A0ABV2TQG7</accession>
<proteinExistence type="predicted"/>
<organism evidence="2 3">
    <name type="scientific">Uliginosibacterium flavum</name>
    <dbReference type="NCBI Taxonomy" id="1396831"/>
    <lineage>
        <taxon>Bacteria</taxon>
        <taxon>Pseudomonadati</taxon>
        <taxon>Pseudomonadota</taxon>
        <taxon>Betaproteobacteria</taxon>
        <taxon>Rhodocyclales</taxon>
        <taxon>Zoogloeaceae</taxon>
        <taxon>Uliginosibacterium</taxon>
    </lineage>
</organism>
<gene>
    <name evidence="2" type="ORF">ABXR19_18420</name>
</gene>
<comment type="caution">
    <text evidence="2">The sequence shown here is derived from an EMBL/GenBank/DDBJ whole genome shotgun (WGS) entry which is preliminary data.</text>
</comment>
<protein>
    <recommendedName>
        <fullName evidence="4">PEP-CTERM protein-sorting domain-containing protein</fullName>
    </recommendedName>
</protein>
<dbReference type="Proteomes" id="UP001549691">
    <property type="component" value="Unassembled WGS sequence"/>
</dbReference>
<evidence type="ECO:0000256" key="1">
    <source>
        <dbReference type="SAM" id="SignalP"/>
    </source>
</evidence>
<sequence length="209" mass="22149">MLARLLRSLAATVFLGLCAHAQALDLKLSNANQETGDGGWISDHQWATDPVHGDYWKSITIIGTDRSAWMSRDTPWGYPLANTTTLSATFAQAASVSFDWFYTSYDSNLSADAAGYILNGLVHTLSSTSSASAAGHVSLILTAGDSLAWYVSSTDMLGGRANLTLRNVQISSVLVPTPVPEPAPAAMLLTGLFMLGAIARQRLATRATG</sequence>
<keyword evidence="1" id="KW-0732">Signal</keyword>
<evidence type="ECO:0000313" key="3">
    <source>
        <dbReference type="Proteomes" id="UP001549691"/>
    </source>
</evidence>